<comment type="caution">
    <text evidence="5">The sequence shown here is derived from an EMBL/GenBank/DDBJ whole genome shotgun (WGS) entry which is preliminary data.</text>
</comment>
<dbReference type="InterPro" id="IPR051212">
    <property type="entry name" value="Type-I_RE_S_subunit"/>
</dbReference>
<gene>
    <name evidence="5" type="ORF">B9L19_14260</name>
</gene>
<dbReference type="Gene3D" id="3.90.220.20">
    <property type="entry name" value="DNA methylase specificity domains"/>
    <property type="match status" value="2"/>
</dbReference>
<dbReference type="AlphaFoldDB" id="A0A226Q3N4"/>
<accession>A0A226Q3N4</accession>
<dbReference type="Proteomes" id="UP000198378">
    <property type="component" value="Unassembled WGS sequence"/>
</dbReference>
<evidence type="ECO:0000256" key="2">
    <source>
        <dbReference type="ARBA" id="ARBA00022747"/>
    </source>
</evidence>
<dbReference type="PANTHER" id="PTHR43140">
    <property type="entry name" value="TYPE-1 RESTRICTION ENZYME ECOKI SPECIFICITY PROTEIN"/>
    <property type="match status" value="1"/>
</dbReference>
<evidence type="ECO:0000313" key="6">
    <source>
        <dbReference type="Proteomes" id="UP000198378"/>
    </source>
</evidence>
<proteinExistence type="inferred from homology"/>
<keyword evidence="2" id="KW-0680">Restriction system</keyword>
<reference evidence="5 6" key="1">
    <citation type="submission" date="2017-05" db="EMBL/GenBank/DDBJ databases">
        <title>The genome sequence of Geobacillus thermocatenulatus DSM 730.</title>
        <authorList>
            <person name="Ramaloko W.T."/>
            <person name="Koen N."/>
            <person name="Polliack S."/>
            <person name="Aliyu H."/>
            <person name="Lebre P."/>
            <person name="Mohr T."/>
            <person name="Oswald F."/>
            <person name="Zwick M."/>
            <person name="Neumann A."/>
            <person name="Syldatk C."/>
            <person name="Cowan D."/>
            <person name="De Maayer P."/>
        </authorList>
    </citation>
    <scope>NUCLEOTIDE SEQUENCE [LARGE SCALE GENOMIC DNA]</scope>
    <source>
        <strain evidence="5 6">BGSC 93A1</strain>
    </source>
</reference>
<dbReference type="GO" id="GO:0003677">
    <property type="term" value="F:DNA binding"/>
    <property type="evidence" value="ECO:0007669"/>
    <property type="project" value="UniProtKB-KW"/>
</dbReference>
<evidence type="ECO:0000256" key="4">
    <source>
        <dbReference type="ARBA" id="ARBA00038652"/>
    </source>
</evidence>
<dbReference type="GO" id="GO:0009307">
    <property type="term" value="P:DNA restriction-modification system"/>
    <property type="evidence" value="ECO:0007669"/>
    <property type="project" value="UniProtKB-KW"/>
</dbReference>
<sequence>MSKAKPKSMEQLLEEALVPKDEQPYEVPGNWVWVRLGRIVKINPPKPKLAYSDDHICSFLPMSAVDPVDGKISYLEERPFRSVKKGYTYFEENDVLFAKITPCMENGNSVITEGLLNGFGFGSTEFYVIRTPKTVDNRYIYYLVRSERFRKQAKNVMAGAVGQQRVPKFFLEEYPIALPPLNEQKRIADKIERLFAKIDEAKRLIEEVKESIEQRRAVMLEKAFKGQLGTNDPSEKSILETSDDLSEKDVIPKEQWPYEVPGNWVWVRLKHLVDFFSGSAFPNQYQGYNDLEIPFYKVGNLKDTDSNYYIYSEENTISEEIRVKLKAKKVPKDTILFAKIGEAIRLNRRGLVPKPACIDNNLMGFKSNENILDNKLLLYWSLKEDFYKYSQATAVPSIRKSSLEAIAFPLPPLNEQKRIAEKLDNLLEKLENEKQLVLAVEEKLDLLKQSVLQKAFRGELGTNDPNDGHAMELVKEALLSSSGQR</sequence>
<evidence type="ECO:0000256" key="1">
    <source>
        <dbReference type="ARBA" id="ARBA00010923"/>
    </source>
</evidence>
<dbReference type="KEGG" id="gtm:GT3921_15055"/>
<protein>
    <submittedName>
        <fullName evidence="5">Uncharacterized protein</fullName>
    </submittedName>
</protein>
<dbReference type="EMBL" id="NEWK01000002">
    <property type="protein sequence ID" value="OXB86668.1"/>
    <property type="molecule type" value="Genomic_DNA"/>
</dbReference>
<dbReference type="Pfam" id="PF01420">
    <property type="entry name" value="Methylase_S"/>
    <property type="match status" value="2"/>
</dbReference>
<dbReference type="InterPro" id="IPR044946">
    <property type="entry name" value="Restrct_endonuc_typeI_TRD_sf"/>
</dbReference>
<dbReference type="CDD" id="cd17250">
    <property type="entry name" value="RMtype1_S_Eco4255II_TRD2-CR2_like"/>
    <property type="match status" value="1"/>
</dbReference>
<dbReference type="SUPFAM" id="SSF116734">
    <property type="entry name" value="DNA methylase specificity domain"/>
    <property type="match status" value="2"/>
</dbReference>
<keyword evidence="3" id="KW-0238">DNA-binding</keyword>
<keyword evidence="6" id="KW-1185">Reference proteome</keyword>
<evidence type="ECO:0000313" key="5">
    <source>
        <dbReference type="EMBL" id="OXB86668.1"/>
    </source>
</evidence>
<dbReference type="RefSeq" id="WP_047753496.1">
    <property type="nucleotide sequence ID" value="NZ_CP018058.1"/>
</dbReference>
<organism evidence="5 6">
    <name type="scientific">Geobacillus thermocatenulatus</name>
    <dbReference type="NCBI Taxonomy" id="33938"/>
    <lineage>
        <taxon>Bacteria</taxon>
        <taxon>Bacillati</taxon>
        <taxon>Bacillota</taxon>
        <taxon>Bacilli</taxon>
        <taxon>Bacillales</taxon>
        <taxon>Anoxybacillaceae</taxon>
        <taxon>Geobacillus</taxon>
        <taxon>Geobacillus thermoleovorans group</taxon>
    </lineage>
</organism>
<name>A0A226Q3N4_9BACL</name>
<comment type="subunit">
    <text evidence="4">The methyltransferase is composed of M and S polypeptides.</text>
</comment>
<evidence type="ECO:0000256" key="3">
    <source>
        <dbReference type="ARBA" id="ARBA00023125"/>
    </source>
</evidence>
<dbReference type="REBASE" id="208206">
    <property type="entry name" value="S.Gth3921ORF15060P"/>
</dbReference>
<dbReference type="PANTHER" id="PTHR43140:SF1">
    <property type="entry name" value="TYPE I RESTRICTION ENZYME ECOKI SPECIFICITY SUBUNIT"/>
    <property type="match status" value="1"/>
</dbReference>
<comment type="similarity">
    <text evidence="1">Belongs to the type-I restriction system S methylase family.</text>
</comment>
<dbReference type="InterPro" id="IPR000055">
    <property type="entry name" value="Restrct_endonuc_typeI_TRD"/>
</dbReference>
<dbReference type="CDD" id="cd17260">
    <property type="entry name" value="RMtype1_S_EcoEI-TRD1-CR1_like"/>
    <property type="match status" value="1"/>
</dbReference>